<proteinExistence type="predicted"/>
<sequence length="64" mass="7581">MEPAPQAHAHQNWRQTAIARLSKEIDKLAKEVARFEGKLNNDKFIGKAPAVHRYLLFFRWYQPF</sequence>
<gene>
    <name evidence="4" type="ORF">NX720_01395</name>
</gene>
<dbReference type="Gene3D" id="1.10.287.380">
    <property type="entry name" value="Valyl-tRNA synthetase, C-terminal domain"/>
    <property type="match status" value="1"/>
</dbReference>
<evidence type="ECO:0000256" key="1">
    <source>
        <dbReference type="ARBA" id="ARBA00022741"/>
    </source>
</evidence>
<dbReference type="EMBL" id="CP103300">
    <property type="protein sequence ID" value="UYM16615.1"/>
    <property type="molecule type" value="Genomic_DNA"/>
</dbReference>
<dbReference type="InterPro" id="IPR010978">
    <property type="entry name" value="tRNA-bd_arm"/>
</dbReference>
<evidence type="ECO:0000256" key="2">
    <source>
        <dbReference type="ARBA" id="ARBA00022840"/>
    </source>
</evidence>
<dbReference type="SUPFAM" id="SSF46589">
    <property type="entry name" value="tRNA-binding arm"/>
    <property type="match status" value="1"/>
</dbReference>
<keyword evidence="5" id="KW-1185">Reference proteome</keyword>
<dbReference type="Pfam" id="PF10458">
    <property type="entry name" value="Val_tRNA-synt_C"/>
    <property type="match status" value="1"/>
</dbReference>
<organism evidence="4 5">
    <name type="scientific">Endozoicomonas euniceicola</name>
    <dbReference type="NCBI Taxonomy" id="1234143"/>
    <lineage>
        <taxon>Bacteria</taxon>
        <taxon>Pseudomonadati</taxon>
        <taxon>Pseudomonadota</taxon>
        <taxon>Gammaproteobacteria</taxon>
        <taxon>Oceanospirillales</taxon>
        <taxon>Endozoicomonadaceae</taxon>
        <taxon>Endozoicomonas</taxon>
    </lineage>
</organism>
<protein>
    <recommendedName>
        <fullName evidence="3">Valyl-tRNA synthetase tRNA-binding arm domain-containing protein</fullName>
    </recommendedName>
</protein>
<name>A0ABY6GV17_9GAMM</name>
<evidence type="ECO:0000313" key="4">
    <source>
        <dbReference type="EMBL" id="UYM16615.1"/>
    </source>
</evidence>
<feature type="domain" description="Valyl-tRNA synthetase tRNA-binding arm" evidence="3">
    <location>
        <begin position="17"/>
        <end position="50"/>
    </location>
</feature>
<keyword evidence="2" id="KW-0067">ATP-binding</keyword>
<dbReference type="InterPro" id="IPR037118">
    <property type="entry name" value="Val-tRNA_synth_C_sf"/>
</dbReference>
<dbReference type="InterPro" id="IPR019499">
    <property type="entry name" value="Val-tRNA_synth_tRNA-bd"/>
</dbReference>
<reference evidence="4" key="1">
    <citation type="submission" date="2022-10" db="EMBL/GenBank/DDBJ databases">
        <title>Completed Genome Sequence of two octocoral isolated bacterium, Endozoicomonas euniceicola EF212T and Endozoicomonas gorgoniicola PS125T.</title>
        <authorList>
            <person name="Chiou Y.-J."/>
            <person name="Chen Y.-H."/>
        </authorList>
    </citation>
    <scope>NUCLEOTIDE SEQUENCE</scope>
    <source>
        <strain evidence="4">EF212</strain>
    </source>
</reference>
<keyword evidence="1" id="KW-0547">Nucleotide-binding</keyword>
<accession>A0ABY6GV17</accession>
<evidence type="ECO:0000259" key="3">
    <source>
        <dbReference type="Pfam" id="PF10458"/>
    </source>
</evidence>
<evidence type="ECO:0000313" key="5">
    <source>
        <dbReference type="Proteomes" id="UP001163255"/>
    </source>
</evidence>
<dbReference type="Proteomes" id="UP001163255">
    <property type="component" value="Chromosome"/>
</dbReference>
<dbReference type="RefSeq" id="WP_262598910.1">
    <property type="nucleotide sequence ID" value="NZ_CP103300.1"/>
</dbReference>